<comment type="caution">
    <text evidence="1">The sequence shown here is derived from an EMBL/GenBank/DDBJ whole genome shotgun (WGS) entry which is preliminary data.</text>
</comment>
<sequence length="584" mass="65087">MAFGHEKTTHVNNASPIAKGVQYDEPYDDIEHRRGSRRRSSVIASFKESYGIAEQQTTDDGSSIKLGVDYTHRKLKPRHIQLIGIGGTIGTALYVNIGRGVLNGGPASLFLAFTIWCSVIAMVTNCMAEMVTYLPISSPFIRFAGRWVDDAFGFAAGYNFFIFEAALVPFEIVACNVIIKYWTDSMPAGATIAIIIVLYAAVNLFAVKWYGETEFWMALGKVLLIIGLLFFTFIVMLGGNPLGDRFGFRYWKNPGSFNTLYGYEGDLGRFVGFLQCLIQASFTIAGPDYVSMAAGECENPRYVLPRAFKAVFYRLTTFFMLGSLAVGILVPYNDPDLIEAYRSGAPGAAASPYVAAMIRLRISVLPDIVNALVLTSALSAGNSYCYCASRSLYGMALEGKAPKFMTKCTRNGVPIYCVLAVLLVSLLAFLQVSNNAAVVLQWFVNLVTASQLINFCVMCYTYLKFKAALQAQGISRDTLPYKSFWQPYGTYYALVACFVMTFVGGYTVFLPGFWDIPTFLFSYTMIGVFPLLYLAWKIVHRTKWIGPLEADLKKDLEGIEEYQRNYVPTPPRNWVDKWFNKIFS</sequence>
<accession>A0ACC2ZSX6</accession>
<evidence type="ECO:0000313" key="1">
    <source>
        <dbReference type="EMBL" id="KAJ9650568.1"/>
    </source>
</evidence>
<name>A0ACC2ZSX6_9EURO</name>
<evidence type="ECO:0000313" key="2">
    <source>
        <dbReference type="Proteomes" id="UP001172386"/>
    </source>
</evidence>
<proteinExistence type="predicted"/>
<dbReference type="EMBL" id="JAPDRQ010000329">
    <property type="protein sequence ID" value="KAJ9650568.1"/>
    <property type="molecule type" value="Genomic_DNA"/>
</dbReference>
<protein>
    <submittedName>
        <fullName evidence="1">General amino acid permease agp2</fullName>
    </submittedName>
</protein>
<reference evidence="1" key="1">
    <citation type="submission" date="2022-10" db="EMBL/GenBank/DDBJ databases">
        <title>Culturing micro-colonial fungi from biological soil crusts in the Mojave desert and describing Neophaeococcomyces mojavensis, and introducing the new genera and species Taxawa tesnikishii.</title>
        <authorList>
            <person name="Kurbessoian T."/>
            <person name="Stajich J.E."/>
        </authorList>
    </citation>
    <scope>NUCLEOTIDE SEQUENCE</scope>
    <source>
        <strain evidence="1">JES_112</strain>
    </source>
</reference>
<organism evidence="1 2">
    <name type="scientific">Neophaeococcomyces mojaviensis</name>
    <dbReference type="NCBI Taxonomy" id="3383035"/>
    <lineage>
        <taxon>Eukaryota</taxon>
        <taxon>Fungi</taxon>
        <taxon>Dikarya</taxon>
        <taxon>Ascomycota</taxon>
        <taxon>Pezizomycotina</taxon>
        <taxon>Eurotiomycetes</taxon>
        <taxon>Chaetothyriomycetidae</taxon>
        <taxon>Chaetothyriales</taxon>
        <taxon>Chaetothyriales incertae sedis</taxon>
        <taxon>Neophaeococcomyces</taxon>
    </lineage>
</organism>
<gene>
    <name evidence="1" type="primary">AGP2</name>
    <name evidence="1" type="ORF">H2198_010133</name>
</gene>
<dbReference type="Proteomes" id="UP001172386">
    <property type="component" value="Unassembled WGS sequence"/>
</dbReference>
<keyword evidence="2" id="KW-1185">Reference proteome</keyword>